<name>A0AC35FVM7_9BILA</name>
<sequence length="494" mass="56259">MAPTRTIYPVVRPIICDTKTQSNYTLGEFLGKGGFAACYKVTTTSGKAYAAKIVSKQFIKQQNTEKAAQLQQEIKIHKSLTHVNIVKLFFAFEDSANIYIVLELCNRRSMVELQCRRKVITEPEVRYFTKQVAEACVYIHSLHIIHRDLKLGNLFITDQMILKPPFETPTLKHTYRKIRTNEFDIPEEMDKDAACLIKRLVATEPMDRPEAFEIIKSPFMQGFIPKTLPVTCLVTKPVFTLPPDVRNGVSANIPETQMRCNVLAERTPTSKAFLSELDQQISEILNKKLVEKPLTDDLLKDPASIPIYWVSKWIDYSAIYAFAYQLCDGSQGASFNDGSKLIMDSNKEYCQYRSHTNEENFFAAKSCPIAYEKKLHLLQNFESFMTLNLMKAGSNILRDGVEIGRLPVLQHWIRTKNTVSFLLSNGTYQCNFICDHSKIIICPLMGAATLIDSNQTFHTYKLSTLVSSGAPKELTDRLTFSLNYIKKLQEIISH</sequence>
<dbReference type="WBParaSite" id="PS1159_v2.g21412.t1">
    <property type="protein sequence ID" value="PS1159_v2.g21412.t1"/>
    <property type="gene ID" value="PS1159_v2.g21412"/>
</dbReference>
<reference evidence="2" key="1">
    <citation type="submission" date="2022-11" db="UniProtKB">
        <authorList>
            <consortium name="WormBaseParasite"/>
        </authorList>
    </citation>
    <scope>IDENTIFICATION</scope>
</reference>
<organism evidence="1 2">
    <name type="scientific">Panagrolaimus sp. PS1159</name>
    <dbReference type="NCBI Taxonomy" id="55785"/>
    <lineage>
        <taxon>Eukaryota</taxon>
        <taxon>Metazoa</taxon>
        <taxon>Ecdysozoa</taxon>
        <taxon>Nematoda</taxon>
        <taxon>Chromadorea</taxon>
        <taxon>Rhabditida</taxon>
        <taxon>Tylenchina</taxon>
        <taxon>Panagrolaimomorpha</taxon>
        <taxon>Panagrolaimoidea</taxon>
        <taxon>Panagrolaimidae</taxon>
        <taxon>Panagrolaimus</taxon>
    </lineage>
</organism>
<proteinExistence type="predicted"/>
<evidence type="ECO:0000313" key="1">
    <source>
        <dbReference type="Proteomes" id="UP000887580"/>
    </source>
</evidence>
<evidence type="ECO:0000313" key="2">
    <source>
        <dbReference type="WBParaSite" id="PS1159_v2.g21412.t1"/>
    </source>
</evidence>
<accession>A0AC35FVM7</accession>
<protein>
    <submittedName>
        <fullName evidence="2">Serine/threonine-protein kinase PLK</fullName>
    </submittedName>
</protein>
<dbReference type="Proteomes" id="UP000887580">
    <property type="component" value="Unplaced"/>
</dbReference>